<evidence type="ECO:0000256" key="14">
    <source>
        <dbReference type="ARBA" id="ARBA00025228"/>
    </source>
</evidence>
<dbReference type="GO" id="GO:0005886">
    <property type="term" value="C:plasma membrane"/>
    <property type="evidence" value="ECO:0007669"/>
    <property type="project" value="UniProtKB-SubCell"/>
</dbReference>
<evidence type="ECO:0000256" key="16">
    <source>
        <dbReference type="ARBA" id="ARBA00032853"/>
    </source>
</evidence>
<dbReference type="GO" id="GO:0008818">
    <property type="term" value="F:cobalamin 5'-phosphate synthase activity"/>
    <property type="evidence" value="ECO:0007669"/>
    <property type="project" value="InterPro"/>
</dbReference>
<evidence type="ECO:0000313" key="20">
    <source>
        <dbReference type="EMBL" id="VAX13709.1"/>
    </source>
</evidence>
<evidence type="ECO:0000256" key="2">
    <source>
        <dbReference type="ARBA" id="ARBA00004651"/>
    </source>
</evidence>
<sequence>MRSFLIALQFLTRIPVPALADISEAETGRSLLYYPLVGVVIGLLLVGLNMLLVNAPDGLQAALLLAAWVLITGILHLDGLADSADAWLGGLGDKERTLAIMKDPRSGPAAVVLIVLLLLIKFAALQALVSEDHWSVLILAPLLARTSLPLLFQTTAYVRPGGLATVVAQHISWRGGILLPLLVCFAIIVSLGWHAAAPVIAALAAFVLLRAMMIKRLGGTTGDTAGALVEVIETVVLVIAVLI</sequence>
<evidence type="ECO:0000256" key="8">
    <source>
        <dbReference type="ARBA" id="ARBA00022573"/>
    </source>
</evidence>
<feature type="transmembrane region" description="Helical" evidence="19">
    <location>
        <begin position="30"/>
        <end position="52"/>
    </location>
</feature>
<dbReference type="NCBIfam" id="TIGR00317">
    <property type="entry name" value="cobS"/>
    <property type="match status" value="1"/>
</dbReference>
<keyword evidence="8" id="KW-0169">Cobalamin biosynthesis</keyword>
<evidence type="ECO:0000256" key="13">
    <source>
        <dbReference type="ARBA" id="ARBA00023136"/>
    </source>
</evidence>
<evidence type="ECO:0000256" key="10">
    <source>
        <dbReference type="ARBA" id="ARBA00022692"/>
    </source>
</evidence>
<protein>
    <recommendedName>
        <fullName evidence="6">Adenosylcobinamide-GDP ribazoletransferase</fullName>
        <ecNumber evidence="5">2.7.8.26</ecNumber>
    </recommendedName>
    <alternativeName>
        <fullName evidence="16">Cobalamin synthase</fullName>
    </alternativeName>
    <alternativeName>
        <fullName evidence="15">Cobalamin-5'-phosphate synthase</fullName>
    </alternativeName>
</protein>
<dbReference type="UniPathway" id="UPA00148">
    <property type="reaction ID" value="UER00238"/>
</dbReference>
<keyword evidence="11" id="KW-0460">Magnesium</keyword>
<name>A0A3B1B600_9ZZZZ</name>
<comment type="similarity">
    <text evidence="4">Belongs to the CobS family.</text>
</comment>
<gene>
    <name evidence="20" type="ORF">MNBD_GAMMA24-2194</name>
</gene>
<evidence type="ECO:0000256" key="15">
    <source>
        <dbReference type="ARBA" id="ARBA00032605"/>
    </source>
</evidence>
<dbReference type="PANTHER" id="PTHR34148">
    <property type="entry name" value="ADENOSYLCOBINAMIDE-GDP RIBAZOLETRANSFERASE"/>
    <property type="match status" value="1"/>
</dbReference>
<proteinExistence type="inferred from homology"/>
<comment type="catalytic activity">
    <reaction evidence="18">
        <text>alpha-ribazole 5'-phosphate + adenosylcob(III)inamide-GDP = adenosylcob(III)alamin 5'-phosphate + GMP + H(+)</text>
        <dbReference type="Rhea" id="RHEA:23560"/>
        <dbReference type="ChEBI" id="CHEBI:15378"/>
        <dbReference type="ChEBI" id="CHEBI:57918"/>
        <dbReference type="ChEBI" id="CHEBI:58115"/>
        <dbReference type="ChEBI" id="CHEBI:60487"/>
        <dbReference type="ChEBI" id="CHEBI:60493"/>
        <dbReference type="EC" id="2.7.8.26"/>
    </reaction>
</comment>
<evidence type="ECO:0000256" key="6">
    <source>
        <dbReference type="ARBA" id="ARBA00015850"/>
    </source>
</evidence>
<evidence type="ECO:0000256" key="1">
    <source>
        <dbReference type="ARBA" id="ARBA00001946"/>
    </source>
</evidence>
<keyword evidence="7" id="KW-1003">Cell membrane</keyword>
<evidence type="ECO:0000256" key="5">
    <source>
        <dbReference type="ARBA" id="ARBA00013200"/>
    </source>
</evidence>
<accession>A0A3B1B600</accession>
<keyword evidence="9 20" id="KW-0808">Transferase</keyword>
<dbReference type="EC" id="2.7.8.26" evidence="5"/>
<evidence type="ECO:0000256" key="7">
    <source>
        <dbReference type="ARBA" id="ARBA00022475"/>
    </source>
</evidence>
<dbReference type="GO" id="GO:0051073">
    <property type="term" value="F:adenosylcobinamide-GDP ribazoletransferase activity"/>
    <property type="evidence" value="ECO:0007669"/>
    <property type="project" value="UniProtKB-EC"/>
</dbReference>
<keyword evidence="12 19" id="KW-1133">Transmembrane helix</keyword>
<keyword evidence="10 19" id="KW-0812">Transmembrane</keyword>
<evidence type="ECO:0000256" key="17">
    <source>
        <dbReference type="ARBA" id="ARBA00048623"/>
    </source>
</evidence>
<evidence type="ECO:0000256" key="11">
    <source>
        <dbReference type="ARBA" id="ARBA00022842"/>
    </source>
</evidence>
<dbReference type="AlphaFoldDB" id="A0A3B1B600"/>
<dbReference type="InterPro" id="IPR003805">
    <property type="entry name" value="CobS"/>
</dbReference>
<evidence type="ECO:0000256" key="3">
    <source>
        <dbReference type="ARBA" id="ARBA00004663"/>
    </source>
</evidence>
<evidence type="ECO:0000256" key="19">
    <source>
        <dbReference type="SAM" id="Phobius"/>
    </source>
</evidence>
<comment type="cofactor">
    <cofactor evidence="1">
        <name>Mg(2+)</name>
        <dbReference type="ChEBI" id="CHEBI:18420"/>
    </cofactor>
</comment>
<comment type="catalytic activity">
    <reaction evidence="17">
        <text>alpha-ribazole + adenosylcob(III)inamide-GDP = adenosylcob(III)alamin + GMP + H(+)</text>
        <dbReference type="Rhea" id="RHEA:16049"/>
        <dbReference type="ChEBI" id="CHEBI:10329"/>
        <dbReference type="ChEBI" id="CHEBI:15378"/>
        <dbReference type="ChEBI" id="CHEBI:18408"/>
        <dbReference type="ChEBI" id="CHEBI:58115"/>
        <dbReference type="ChEBI" id="CHEBI:60487"/>
        <dbReference type="EC" id="2.7.8.26"/>
    </reaction>
</comment>
<dbReference type="EMBL" id="UOFZ01000131">
    <property type="protein sequence ID" value="VAX13709.1"/>
    <property type="molecule type" value="Genomic_DNA"/>
</dbReference>
<feature type="transmembrane region" description="Helical" evidence="19">
    <location>
        <begin position="177"/>
        <end position="209"/>
    </location>
</feature>
<feature type="transmembrane region" description="Helical" evidence="19">
    <location>
        <begin position="109"/>
        <end position="129"/>
    </location>
</feature>
<evidence type="ECO:0000256" key="18">
    <source>
        <dbReference type="ARBA" id="ARBA00049504"/>
    </source>
</evidence>
<reference evidence="20" key="1">
    <citation type="submission" date="2018-06" db="EMBL/GenBank/DDBJ databases">
        <authorList>
            <person name="Zhirakovskaya E."/>
        </authorList>
    </citation>
    <scope>NUCLEOTIDE SEQUENCE</scope>
</reference>
<feature type="transmembrane region" description="Helical" evidence="19">
    <location>
        <begin position="59"/>
        <end position="77"/>
    </location>
</feature>
<dbReference type="HAMAP" id="MF_00719">
    <property type="entry name" value="CobS"/>
    <property type="match status" value="1"/>
</dbReference>
<evidence type="ECO:0000256" key="12">
    <source>
        <dbReference type="ARBA" id="ARBA00022989"/>
    </source>
</evidence>
<feature type="transmembrane region" description="Helical" evidence="19">
    <location>
        <begin position="136"/>
        <end position="157"/>
    </location>
</feature>
<evidence type="ECO:0000256" key="4">
    <source>
        <dbReference type="ARBA" id="ARBA00010561"/>
    </source>
</evidence>
<dbReference type="PANTHER" id="PTHR34148:SF1">
    <property type="entry name" value="ADENOSYLCOBINAMIDE-GDP RIBAZOLETRANSFERASE"/>
    <property type="match status" value="1"/>
</dbReference>
<keyword evidence="13 19" id="KW-0472">Membrane</keyword>
<dbReference type="NCBIfam" id="NF001278">
    <property type="entry name" value="PRK00235.1-5"/>
    <property type="match status" value="1"/>
</dbReference>
<comment type="function">
    <text evidence="14">Joins adenosylcobinamide-GDP and alpha-ribazole to generate adenosylcobalamin (Ado-cobalamin). Also synthesizes adenosylcobalamin 5'-phosphate from adenosylcobinamide-GDP and alpha-ribazole 5'-phosphate.</text>
</comment>
<evidence type="ECO:0000256" key="9">
    <source>
        <dbReference type="ARBA" id="ARBA00022679"/>
    </source>
</evidence>
<organism evidence="20">
    <name type="scientific">hydrothermal vent metagenome</name>
    <dbReference type="NCBI Taxonomy" id="652676"/>
    <lineage>
        <taxon>unclassified sequences</taxon>
        <taxon>metagenomes</taxon>
        <taxon>ecological metagenomes</taxon>
    </lineage>
</organism>
<dbReference type="Pfam" id="PF02654">
    <property type="entry name" value="CobS"/>
    <property type="match status" value="1"/>
</dbReference>
<comment type="subcellular location">
    <subcellularLocation>
        <location evidence="2">Cell membrane</location>
        <topology evidence="2">Multi-pass membrane protein</topology>
    </subcellularLocation>
</comment>
<dbReference type="GO" id="GO:0009236">
    <property type="term" value="P:cobalamin biosynthetic process"/>
    <property type="evidence" value="ECO:0007669"/>
    <property type="project" value="UniProtKB-UniPathway"/>
</dbReference>
<comment type="pathway">
    <text evidence="3">Cofactor biosynthesis; adenosylcobalamin biosynthesis; adenosylcobalamin from cob(II)yrinate a,c-diamide: step 7/7.</text>
</comment>